<dbReference type="Proteomes" id="UP000024635">
    <property type="component" value="Unassembled WGS sequence"/>
</dbReference>
<accession>A0A016T478</accession>
<dbReference type="AlphaFoldDB" id="A0A016T478"/>
<organism evidence="1 2">
    <name type="scientific">Ancylostoma ceylanicum</name>
    <dbReference type="NCBI Taxonomy" id="53326"/>
    <lineage>
        <taxon>Eukaryota</taxon>
        <taxon>Metazoa</taxon>
        <taxon>Ecdysozoa</taxon>
        <taxon>Nematoda</taxon>
        <taxon>Chromadorea</taxon>
        <taxon>Rhabditida</taxon>
        <taxon>Rhabditina</taxon>
        <taxon>Rhabditomorpha</taxon>
        <taxon>Strongyloidea</taxon>
        <taxon>Ancylostomatidae</taxon>
        <taxon>Ancylostomatinae</taxon>
        <taxon>Ancylostoma</taxon>
    </lineage>
</organism>
<evidence type="ECO:0000313" key="1">
    <source>
        <dbReference type="EMBL" id="EYB97431.1"/>
    </source>
</evidence>
<gene>
    <name evidence="1" type="primary">Acey_s0141.g2267</name>
    <name evidence="1" type="ORF">Y032_0141g2267</name>
</gene>
<dbReference type="EMBL" id="JARK01001477">
    <property type="protein sequence ID" value="EYB97431.1"/>
    <property type="molecule type" value="Genomic_DNA"/>
</dbReference>
<keyword evidence="2" id="KW-1185">Reference proteome</keyword>
<comment type="caution">
    <text evidence="1">The sequence shown here is derived from an EMBL/GenBank/DDBJ whole genome shotgun (WGS) entry which is preliminary data.</text>
</comment>
<protein>
    <submittedName>
        <fullName evidence="1">Uncharacterized protein</fullName>
    </submittedName>
</protein>
<proteinExistence type="predicted"/>
<evidence type="ECO:0000313" key="2">
    <source>
        <dbReference type="Proteomes" id="UP000024635"/>
    </source>
</evidence>
<name>A0A016T478_9BILA</name>
<sequence>MVLCKDGQHWLYDALDMVCHVGHAWSLEHAFVPNRLYTRYLASRHLCRPVEHIIANVLMSTLSPFVGSCATLCIPLYANRNVESWTS</sequence>
<reference evidence="2" key="1">
    <citation type="journal article" date="2015" name="Nat. Genet.">
        <title>The genome and transcriptome of the zoonotic hookworm Ancylostoma ceylanicum identify infection-specific gene families.</title>
        <authorList>
            <person name="Schwarz E.M."/>
            <person name="Hu Y."/>
            <person name="Antoshechkin I."/>
            <person name="Miller M.M."/>
            <person name="Sternberg P.W."/>
            <person name="Aroian R.V."/>
        </authorList>
    </citation>
    <scope>NUCLEOTIDE SEQUENCE</scope>
    <source>
        <strain evidence="2">HY135</strain>
    </source>
</reference>